<protein>
    <submittedName>
        <fullName evidence="2 3">Uncharacterized protein</fullName>
    </submittedName>
</protein>
<evidence type="ECO:0000313" key="3">
    <source>
        <dbReference type="EnsemblFungi" id="MAPG_07457T0"/>
    </source>
</evidence>
<dbReference type="EnsemblFungi" id="MAPG_07457T0">
    <property type="protein sequence ID" value="MAPG_07457T0"/>
    <property type="gene ID" value="MAPG_07457"/>
</dbReference>
<accession>A0A0C4E4Q8</accession>
<proteinExistence type="predicted"/>
<dbReference type="EMBL" id="GL876971">
    <property type="protein sequence ID" value="KLU88471.1"/>
    <property type="molecule type" value="Genomic_DNA"/>
</dbReference>
<dbReference type="AlphaFoldDB" id="A0A0C4E4Q8"/>
<reference evidence="3" key="4">
    <citation type="journal article" date="2015" name="G3 (Bethesda)">
        <title>Genome sequences of three phytopathogenic species of the Magnaporthaceae family of fungi.</title>
        <authorList>
            <person name="Okagaki L.H."/>
            <person name="Nunes C.C."/>
            <person name="Sailsbery J."/>
            <person name="Clay B."/>
            <person name="Brown D."/>
            <person name="John T."/>
            <person name="Oh Y."/>
            <person name="Young N."/>
            <person name="Fitzgerald M."/>
            <person name="Haas B.J."/>
            <person name="Zeng Q."/>
            <person name="Young S."/>
            <person name="Adiconis X."/>
            <person name="Fan L."/>
            <person name="Levin J.Z."/>
            <person name="Mitchell T.K."/>
            <person name="Okubara P.A."/>
            <person name="Farman M.L."/>
            <person name="Kohn L.M."/>
            <person name="Birren B."/>
            <person name="Ma L.-J."/>
            <person name="Dean R.A."/>
        </authorList>
    </citation>
    <scope>NUCLEOTIDE SEQUENCE</scope>
    <source>
        <strain evidence="3">ATCC 64411 / 73-15</strain>
    </source>
</reference>
<dbReference type="Proteomes" id="UP000011715">
    <property type="component" value="Unassembled WGS sequence"/>
</dbReference>
<evidence type="ECO:0000313" key="2">
    <source>
        <dbReference type="EMBL" id="KLU88471.1"/>
    </source>
</evidence>
<reference evidence="4" key="1">
    <citation type="submission" date="2010-05" db="EMBL/GenBank/DDBJ databases">
        <title>The genome sequence of Magnaporthe poae strain ATCC 64411.</title>
        <authorList>
            <person name="Ma L.-J."/>
            <person name="Dead R."/>
            <person name="Young S."/>
            <person name="Zeng Q."/>
            <person name="Koehrsen M."/>
            <person name="Alvarado L."/>
            <person name="Berlin A."/>
            <person name="Chapman S.B."/>
            <person name="Chen Z."/>
            <person name="Freedman E."/>
            <person name="Gellesch M."/>
            <person name="Goldberg J."/>
            <person name="Griggs A."/>
            <person name="Gujja S."/>
            <person name="Heilman E.R."/>
            <person name="Heiman D."/>
            <person name="Hepburn T."/>
            <person name="Howarth C."/>
            <person name="Jen D."/>
            <person name="Larson L."/>
            <person name="Mehta T."/>
            <person name="Neiman D."/>
            <person name="Pearson M."/>
            <person name="Roberts A."/>
            <person name="Saif S."/>
            <person name="Shea T."/>
            <person name="Shenoy N."/>
            <person name="Sisk P."/>
            <person name="Stolte C."/>
            <person name="Sykes S."/>
            <person name="Walk T."/>
            <person name="White J."/>
            <person name="Yandava C."/>
            <person name="Haas B."/>
            <person name="Nusbaum C."/>
            <person name="Birren B."/>
        </authorList>
    </citation>
    <scope>NUCLEOTIDE SEQUENCE [LARGE SCALE GENOMIC DNA]</scope>
    <source>
        <strain evidence="4">ATCC 64411 / 73-15</strain>
    </source>
</reference>
<reference evidence="2" key="2">
    <citation type="submission" date="2010-05" db="EMBL/GenBank/DDBJ databases">
        <title>The Genome Sequence of Magnaporthe poae strain ATCC 64411.</title>
        <authorList>
            <consortium name="The Broad Institute Genome Sequencing Platform"/>
            <consortium name="Broad Institute Genome Sequencing Center for Infectious Disease"/>
            <person name="Ma L.-J."/>
            <person name="Dead R."/>
            <person name="Young S."/>
            <person name="Zeng Q."/>
            <person name="Koehrsen M."/>
            <person name="Alvarado L."/>
            <person name="Berlin A."/>
            <person name="Chapman S.B."/>
            <person name="Chen Z."/>
            <person name="Freedman E."/>
            <person name="Gellesch M."/>
            <person name="Goldberg J."/>
            <person name="Griggs A."/>
            <person name="Gujja S."/>
            <person name="Heilman E.R."/>
            <person name="Heiman D."/>
            <person name="Hepburn T."/>
            <person name="Howarth C."/>
            <person name="Jen D."/>
            <person name="Larson L."/>
            <person name="Mehta T."/>
            <person name="Neiman D."/>
            <person name="Pearson M."/>
            <person name="Roberts A."/>
            <person name="Saif S."/>
            <person name="Shea T."/>
            <person name="Shenoy N."/>
            <person name="Sisk P."/>
            <person name="Stolte C."/>
            <person name="Sykes S."/>
            <person name="Walk T."/>
            <person name="White J."/>
            <person name="Yandava C."/>
            <person name="Haas B."/>
            <person name="Nusbaum C."/>
            <person name="Birren B."/>
        </authorList>
    </citation>
    <scope>NUCLEOTIDE SEQUENCE</scope>
    <source>
        <strain evidence="2">ATCC 64411</strain>
    </source>
</reference>
<dbReference type="VEuPathDB" id="FungiDB:MAPG_07457"/>
<dbReference type="EMBL" id="ADBL01001799">
    <property type="status" value="NOT_ANNOTATED_CDS"/>
    <property type="molecule type" value="Genomic_DNA"/>
</dbReference>
<keyword evidence="4" id="KW-1185">Reference proteome</keyword>
<feature type="compositionally biased region" description="Basic and acidic residues" evidence="1">
    <location>
        <begin position="72"/>
        <end position="84"/>
    </location>
</feature>
<evidence type="ECO:0000313" key="4">
    <source>
        <dbReference type="Proteomes" id="UP000011715"/>
    </source>
</evidence>
<name>A0A0C4E4Q8_MAGP6</name>
<organism evidence="3 4">
    <name type="scientific">Magnaporthiopsis poae (strain ATCC 64411 / 73-15)</name>
    <name type="common">Kentucky bluegrass fungus</name>
    <name type="synonym">Magnaporthe poae</name>
    <dbReference type="NCBI Taxonomy" id="644358"/>
    <lineage>
        <taxon>Eukaryota</taxon>
        <taxon>Fungi</taxon>
        <taxon>Dikarya</taxon>
        <taxon>Ascomycota</taxon>
        <taxon>Pezizomycotina</taxon>
        <taxon>Sordariomycetes</taxon>
        <taxon>Sordariomycetidae</taxon>
        <taxon>Magnaporthales</taxon>
        <taxon>Magnaporthaceae</taxon>
        <taxon>Magnaporthiopsis</taxon>
    </lineage>
</organism>
<sequence>MKDNHLPASFGHVPQSIARQPLGPSTWGWHLPIADILPSGMARHPPGGLQQLSQIQPWHSGGTAKPQQGRAGRNDPQRHSHDQKFQAGEAGRYRCETSGWHQWLAVTKPSPRQPPSSPRHDIVSADIVRGPSAVGTVPHTGRQDGHGMQATPATQAERCVPPQQHRAWQTDRLIITRRGTTRFLGFPQQGSAGTEGKA</sequence>
<feature type="region of interest" description="Disordered" evidence="1">
    <location>
        <begin position="41"/>
        <end position="84"/>
    </location>
</feature>
<evidence type="ECO:0000256" key="1">
    <source>
        <dbReference type="SAM" id="MobiDB-lite"/>
    </source>
</evidence>
<reference evidence="3" key="5">
    <citation type="submission" date="2015-06" db="UniProtKB">
        <authorList>
            <consortium name="EnsemblFungi"/>
        </authorList>
    </citation>
    <scope>IDENTIFICATION</scope>
    <source>
        <strain evidence="3">ATCC 64411</strain>
    </source>
</reference>
<reference evidence="2" key="3">
    <citation type="submission" date="2011-03" db="EMBL/GenBank/DDBJ databases">
        <title>Annotation of Magnaporthe poae ATCC 64411.</title>
        <authorList>
            <person name="Ma L.-J."/>
            <person name="Dead R."/>
            <person name="Young S.K."/>
            <person name="Zeng Q."/>
            <person name="Gargeya S."/>
            <person name="Fitzgerald M."/>
            <person name="Haas B."/>
            <person name="Abouelleil A."/>
            <person name="Alvarado L."/>
            <person name="Arachchi H.M."/>
            <person name="Berlin A."/>
            <person name="Brown A."/>
            <person name="Chapman S.B."/>
            <person name="Chen Z."/>
            <person name="Dunbar C."/>
            <person name="Freedman E."/>
            <person name="Gearin G."/>
            <person name="Gellesch M."/>
            <person name="Goldberg J."/>
            <person name="Griggs A."/>
            <person name="Gujja S."/>
            <person name="Heiman D."/>
            <person name="Howarth C."/>
            <person name="Larson L."/>
            <person name="Lui A."/>
            <person name="MacDonald P.J.P."/>
            <person name="Mehta T."/>
            <person name="Montmayeur A."/>
            <person name="Murphy C."/>
            <person name="Neiman D."/>
            <person name="Pearson M."/>
            <person name="Priest M."/>
            <person name="Roberts A."/>
            <person name="Saif S."/>
            <person name="Shea T."/>
            <person name="Shenoy N."/>
            <person name="Sisk P."/>
            <person name="Stolte C."/>
            <person name="Sykes S."/>
            <person name="Yandava C."/>
            <person name="Wortman J."/>
            <person name="Nusbaum C."/>
            <person name="Birren B."/>
        </authorList>
    </citation>
    <scope>NUCLEOTIDE SEQUENCE</scope>
    <source>
        <strain evidence="2">ATCC 64411</strain>
    </source>
</reference>
<gene>
    <name evidence="2" type="ORF">MAPG_07457</name>
</gene>